<dbReference type="InterPro" id="IPR000305">
    <property type="entry name" value="GIY-YIG_endonuc"/>
</dbReference>
<dbReference type="AlphaFoldDB" id="A0A1W6EGV4"/>
<keyword evidence="2" id="KW-0255">Endonuclease</keyword>
<keyword evidence="2" id="KW-0934">Plastid</keyword>
<dbReference type="Gene3D" id="3.40.1440.10">
    <property type="entry name" value="GIY-YIG endonuclease"/>
    <property type="match status" value="1"/>
</dbReference>
<dbReference type="GeneID" id="32890157"/>
<gene>
    <name evidence="2" type="primary">orf383</name>
</gene>
<dbReference type="CDD" id="cd00719">
    <property type="entry name" value="GIY-YIG_SF"/>
    <property type="match status" value="1"/>
</dbReference>
<dbReference type="SUPFAM" id="SSF82771">
    <property type="entry name" value="GIY-YIG endonuclease"/>
    <property type="match status" value="1"/>
</dbReference>
<keyword evidence="2" id="KW-0540">Nuclease</keyword>
<evidence type="ECO:0000259" key="1">
    <source>
        <dbReference type="PROSITE" id="PS50164"/>
    </source>
</evidence>
<sequence>MNPKIKINKNLVNIISTLLNGESLRKSLALRCFDNKKANLGLTNANSVFEQKCSIDSNILQKGLNSLDNPVLRGSFTLVLTEQELDFFDQIARQAFIEILNIKLSKITSESAYLNTIHLTTDPGQIQNKRPGVYVIKNIQNGLCVVGQTKDLKKRFYQYTSRGQSTDFEKNRINKNFYVDVQKILSQNLKYGHVFQRLVVYTWVNDKKEPLDIENSLNLKNQMSYLEHRLILSFFECGLCYNTNAAFPQLAETAKFSQILKNYQTIARSAIPQIDRSSIDSPEKTMQKKISKSKRGVGPCRSKPFKMGTFYFYSKPDYEAFRQSLKKEDRKKFKSVPHLRQILEANCALRNLPNAEISDAEIRYLTEEEIKKAEIQNLFIKVK</sequence>
<evidence type="ECO:0000313" key="2">
    <source>
        <dbReference type="EMBL" id="ARK14628.1"/>
    </source>
</evidence>
<geneLocation type="chloroplast" evidence="2"/>
<accession>A0A1W6EGV4</accession>
<dbReference type="GO" id="GO:0004519">
    <property type="term" value="F:endonuclease activity"/>
    <property type="evidence" value="ECO:0007669"/>
    <property type="project" value="UniProtKB-KW"/>
</dbReference>
<keyword evidence="2" id="KW-0150">Chloroplast</keyword>
<dbReference type="EMBL" id="KY407658">
    <property type="protein sequence ID" value="ARK14628.1"/>
    <property type="molecule type" value="Genomic_DNA"/>
</dbReference>
<reference evidence="2" key="1">
    <citation type="journal article" date="2017" name="Sci. Rep.">
        <title>Divergent copies of the large inverted repeat in the chloroplast genomes of ulvophycean green algae.</title>
        <authorList>
            <person name="Turmel M."/>
            <person name="Otis C."/>
            <person name="Lemieux C."/>
        </authorList>
    </citation>
    <scope>NUCLEOTIDE SEQUENCE</scope>
</reference>
<dbReference type="InterPro" id="IPR035901">
    <property type="entry name" value="GIY-YIG_endonuc_sf"/>
</dbReference>
<feature type="domain" description="GIY-YIG" evidence="1">
    <location>
        <begin position="129"/>
        <end position="227"/>
    </location>
</feature>
<dbReference type="RefSeq" id="YP_009367653.1">
    <property type="nucleotide sequence ID" value="NC_034711.1"/>
</dbReference>
<organism evidence="2">
    <name type="scientific">Pseudocharacium americanum</name>
    <dbReference type="NCBI Taxonomy" id="231080"/>
    <lineage>
        <taxon>Eukaryota</taxon>
        <taxon>Viridiplantae</taxon>
        <taxon>Chlorophyta</taxon>
        <taxon>core chlorophytes</taxon>
        <taxon>Ulvophyceae</taxon>
        <taxon>Ignatiales</taxon>
        <taxon>Ignatiaceae</taxon>
        <taxon>Pseudocharacium</taxon>
    </lineage>
</organism>
<keyword evidence="2" id="KW-0378">Hydrolase</keyword>
<dbReference type="Pfam" id="PF01541">
    <property type="entry name" value="GIY-YIG"/>
    <property type="match status" value="1"/>
</dbReference>
<name>A0A1W6EGV4_9CHLO</name>
<dbReference type="PROSITE" id="PS50164">
    <property type="entry name" value="GIY_YIG"/>
    <property type="match status" value="1"/>
</dbReference>
<protein>
    <submittedName>
        <fullName evidence="2">Putative GIY-YIG homing endonuclease</fullName>
    </submittedName>
</protein>
<proteinExistence type="predicted"/>